<proteinExistence type="inferred from homology"/>
<keyword evidence="9" id="KW-0804">Transcription</keyword>
<reference evidence="17" key="2">
    <citation type="submission" date="2025-04" db="UniProtKB">
        <authorList>
            <consortium name="RefSeq"/>
        </authorList>
    </citation>
    <scope>IDENTIFICATION</scope>
    <source>
        <strain evidence="17">Aabys</strain>
    </source>
</reference>
<reference evidence="15" key="1">
    <citation type="submission" date="2020-05" db="UniProtKB">
        <authorList>
            <consortium name="EnsemblMetazoa"/>
        </authorList>
    </citation>
    <scope>IDENTIFICATION</scope>
    <source>
        <strain evidence="15">Aabys</strain>
    </source>
</reference>
<dbReference type="GO" id="GO:0005654">
    <property type="term" value="C:nucleoplasm"/>
    <property type="evidence" value="ECO:0007669"/>
    <property type="project" value="UniProtKB-SubCell"/>
</dbReference>
<dbReference type="PROSITE" id="PS50950">
    <property type="entry name" value="ZF_THAP"/>
    <property type="match status" value="1"/>
</dbReference>
<dbReference type="STRING" id="7370.A0A1I8N174"/>
<evidence type="ECO:0000256" key="5">
    <source>
        <dbReference type="ARBA" id="ARBA00022833"/>
    </source>
</evidence>
<dbReference type="Pfam" id="PF05485">
    <property type="entry name" value="THAP"/>
    <property type="match status" value="1"/>
</dbReference>
<keyword evidence="10" id="KW-0539">Nucleus</keyword>
<dbReference type="PANTHER" id="PTHR46600:SF1">
    <property type="entry name" value="THAP DOMAIN-CONTAINING PROTEIN 1"/>
    <property type="match status" value="1"/>
</dbReference>
<dbReference type="VEuPathDB" id="VectorBase:MDOA010477"/>
<dbReference type="EnsemblMetazoa" id="MDOA010477-RA">
    <property type="protein sequence ID" value="MDOA010477-PA"/>
    <property type="gene ID" value="MDOA010477"/>
</dbReference>
<dbReference type="SMART" id="SM00692">
    <property type="entry name" value="DM3"/>
    <property type="match status" value="1"/>
</dbReference>
<dbReference type="RefSeq" id="XP_005187954.1">
    <property type="nucleotide sequence ID" value="XM_005187897.3"/>
</dbReference>
<dbReference type="InterPro" id="IPR026516">
    <property type="entry name" value="THAP1/10"/>
</dbReference>
<keyword evidence="11" id="KW-0131">Cell cycle</keyword>
<gene>
    <name evidence="15" type="primary">101888026</name>
    <name evidence="17" type="synonym">LOC101888026</name>
</gene>
<keyword evidence="16" id="KW-1185">Reference proteome</keyword>
<evidence type="ECO:0000256" key="8">
    <source>
        <dbReference type="ARBA" id="ARBA00023125"/>
    </source>
</evidence>
<evidence type="ECO:0000256" key="4">
    <source>
        <dbReference type="ARBA" id="ARBA00022771"/>
    </source>
</evidence>
<evidence type="ECO:0000313" key="17">
    <source>
        <dbReference type="RefSeq" id="XP_005187954.1"/>
    </source>
</evidence>
<evidence type="ECO:0000259" key="14">
    <source>
        <dbReference type="PROSITE" id="PS50950"/>
    </source>
</evidence>
<dbReference type="SMART" id="SM00980">
    <property type="entry name" value="THAP"/>
    <property type="match status" value="1"/>
</dbReference>
<comment type="subcellular location">
    <subcellularLocation>
        <location evidence="1">Nucleus</location>
        <location evidence="1">Nucleoplasm</location>
    </subcellularLocation>
</comment>
<evidence type="ECO:0000256" key="1">
    <source>
        <dbReference type="ARBA" id="ARBA00004642"/>
    </source>
</evidence>
<comment type="similarity">
    <text evidence="2">Belongs to the THAP1 family.</text>
</comment>
<dbReference type="AlphaFoldDB" id="A0A1I8N174"/>
<name>A0A1I8N174_MUSDO</name>
<keyword evidence="8 12" id="KW-0238">DNA-binding</keyword>
<protein>
    <submittedName>
        <fullName evidence="17">Centromere-associated protein E</fullName>
    </submittedName>
</protein>
<evidence type="ECO:0000256" key="2">
    <source>
        <dbReference type="ARBA" id="ARBA00006177"/>
    </source>
</evidence>
<sequence>MGGCRCFFRECRVNSYKQTQIHFFRVPLKDAERSKKWIAYGKLEYMLNFPPAKQKNVVICSRHFRDECFMNYKKDRLTPTAVPSIFRLSRTKALDYEMDLENGVLVTLPEVQLKHLVPPEGFECPLGLENDQILLSKLNDLENPQECGAVKVLNGVMFVREAVENIAPSTSVGSSSRSLIKRPQNTQWIEDGMEMSCSTSKKQKIDQVALPQGTIIELETPTIINHQIIEVDGNLWIEPESYSIANKDGEFELIEATTDDEETFKDLEEIENKSSNETRNVILDGNECNLEQWEDNCKDTEQEVNNITTVIINTPGNSDIISLDKTPASNNDDVLNKLLLELNLIKKENASLKRDVESSQIQSKESERKLREMYEQHMETERTKYEAKESSLLKDLEALRNENKTWKKKLESTQMLSKISAKKLKDQYEQQMETERMKYASKEDEHLEQIKALQQELNNKKEELTKSINTFESLRNELSTLQTRNSQLIEQQLQSDLTLQQHSDLDIKYKMLLNNHEELQKSHAKLKEDFKKLENQLQNQVATITTTDPVPVAVTKPPAAVSTNSLTKAQLFNGIKRYISSSMVALLRMEMFGNSDREWKTDEKQAAVDLLRLGENVYKYFTDEWRFRLPGLRDVRDWLSQSVQMDEEEDL</sequence>
<dbReference type="KEGG" id="mde:101888026"/>
<evidence type="ECO:0000313" key="15">
    <source>
        <dbReference type="EnsemblMetazoa" id="MDOA010477-PA"/>
    </source>
</evidence>
<keyword evidence="7 13" id="KW-0175">Coiled coil</keyword>
<feature type="coiled-coil region" evidence="13">
    <location>
        <begin position="283"/>
        <end position="310"/>
    </location>
</feature>
<keyword evidence="4 12" id="KW-0863">Zinc-finger</keyword>
<evidence type="ECO:0000256" key="13">
    <source>
        <dbReference type="SAM" id="Coils"/>
    </source>
</evidence>
<accession>A0A1I8N174</accession>
<evidence type="ECO:0000256" key="7">
    <source>
        <dbReference type="ARBA" id="ARBA00023054"/>
    </source>
</evidence>
<evidence type="ECO:0000256" key="9">
    <source>
        <dbReference type="ARBA" id="ARBA00023163"/>
    </source>
</evidence>
<dbReference type="eggNOG" id="ENOG502S9N9">
    <property type="taxonomic scope" value="Eukaryota"/>
</dbReference>
<evidence type="ECO:0000256" key="3">
    <source>
        <dbReference type="ARBA" id="ARBA00022723"/>
    </source>
</evidence>
<evidence type="ECO:0000256" key="12">
    <source>
        <dbReference type="PROSITE-ProRule" id="PRU00309"/>
    </source>
</evidence>
<dbReference type="PANTHER" id="PTHR46600">
    <property type="entry name" value="THAP DOMAIN-CONTAINING"/>
    <property type="match status" value="1"/>
</dbReference>
<dbReference type="GO" id="GO:0043565">
    <property type="term" value="F:sequence-specific DNA binding"/>
    <property type="evidence" value="ECO:0007669"/>
    <property type="project" value="InterPro"/>
</dbReference>
<dbReference type="OrthoDB" id="7683421at2759"/>
<evidence type="ECO:0000256" key="10">
    <source>
        <dbReference type="ARBA" id="ARBA00023242"/>
    </source>
</evidence>
<evidence type="ECO:0000256" key="11">
    <source>
        <dbReference type="ARBA" id="ARBA00023306"/>
    </source>
</evidence>
<evidence type="ECO:0000313" key="16">
    <source>
        <dbReference type="Proteomes" id="UP001652621"/>
    </source>
</evidence>
<evidence type="ECO:0000256" key="6">
    <source>
        <dbReference type="ARBA" id="ARBA00023015"/>
    </source>
</evidence>
<dbReference type="GeneID" id="101888026"/>
<keyword evidence="6" id="KW-0805">Transcription regulation</keyword>
<dbReference type="Proteomes" id="UP001652621">
    <property type="component" value="Unplaced"/>
</dbReference>
<dbReference type="VEuPathDB" id="VectorBase:MDOMA2_007664"/>
<keyword evidence="3" id="KW-0479">Metal-binding</keyword>
<dbReference type="GO" id="GO:0008270">
    <property type="term" value="F:zinc ion binding"/>
    <property type="evidence" value="ECO:0007669"/>
    <property type="project" value="UniProtKB-KW"/>
</dbReference>
<dbReference type="SUPFAM" id="SSF57716">
    <property type="entry name" value="Glucocorticoid receptor-like (DNA-binding domain)"/>
    <property type="match status" value="1"/>
</dbReference>
<feature type="domain" description="THAP-type" evidence="14">
    <location>
        <begin position="1"/>
        <end position="86"/>
    </location>
</feature>
<feature type="coiled-coil region" evidence="13">
    <location>
        <begin position="335"/>
        <end position="543"/>
    </location>
</feature>
<organism evidence="15">
    <name type="scientific">Musca domestica</name>
    <name type="common">House fly</name>
    <dbReference type="NCBI Taxonomy" id="7370"/>
    <lineage>
        <taxon>Eukaryota</taxon>
        <taxon>Metazoa</taxon>
        <taxon>Ecdysozoa</taxon>
        <taxon>Arthropoda</taxon>
        <taxon>Hexapoda</taxon>
        <taxon>Insecta</taxon>
        <taxon>Pterygota</taxon>
        <taxon>Neoptera</taxon>
        <taxon>Endopterygota</taxon>
        <taxon>Diptera</taxon>
        <taxon>Brachycera</taxon>
        <taxon>Muscomorpha</taxon>
        <taxon>Muscoidea</taxon>
        <taxon>Muscidae</taxon>
        <taxon>Musca</taxon>
    </lineage>
</organism>
<dbReference type="InterPro" id="IPR006612">
    <property type="entry name" value="THAP_Znf"/>
</dbReference>
<keyword evidence="5" id="KW-0862">Zinc</keyword>